<evidence type="ECO:0000259" key="3">
    <source>
        <dbReference type="Pfam" id="PF04471"/>
    </source>
</evidence>
<feature type="domain" description="Restriction endonuclease type IV Mrr" evidence="3">
    <location>
        <begin position="202"/>
        <end position="290"/>
    </location>
</feature>
<protein>
    <recommendedName>
        <fullName evidence="3">Restriction endonuclease type IV Mrr domain-containing protein</fullName>
    </recommendedName>
</protein>
<dbReference type="Pfam" id="PF04471">
    <property type="entry name" value="Mrr_cat"/>
    <property type="match status" value="1"/>
</dbReference>
<sequence>MNETSWGESVGWEAEYDAVNKAAEEFVFGRWRAGMENADGSNDAALQYRDTTWPQRKPCPPVYLPPTWIKDVWLCGLLVILFLFLLLWFGSSFGADPTLSILCALLWSLLWWAVFSSAKKTAARKSIPHYTWQKVRQTRLAVTMQFNDAAVAVNARLNGAKRAQKAEEIARIQARELQESMEREAALEREEAMRRPQPVFDCTHQEAEALAARWMRYLGEEDAVVSQATRDGGIDVVSNRFVAEVKHHAMPVGPLYVRAIVGVAYNLGKSPVFFSLNGYTRDAEEFGRQAGALLFVYNPERGTLHGVTKASRTAIREGLASVLEH</sequence>
<dbReference type="SUPFAM" id="SSF52980">
    <property type="entry name" value="Restriction endonuclease-like"/>
    <property type="match status" value="1"/>
</dbReference>
<proteinExistence type="predicted"/>
<dbReference type="InterPro" id="IPR011856">
    <property type="entry name" value="tRNA_endonuc-like_dom_sf"/>
</dbReference>
<dbReference type="RefSeq" id="WP_245357045.1">
    <property type="nucleotide sequence ID" value="NZ_BAAAJY010000025.1"/>
</dbReference>
<organism evidence="5 6">
    <name type="scientific">Paeniglutamicibacter kerguelensis</name>
    <dbReference type="NCBI Taxonomy" id="254788"/>
    <lineage>
        <taxon>Bacteria</taxon>
        <taxon>Bacillati</taxon>
        <taxon>Actinomycetota</taxon>
        <taxon>Actinomycetes</taxon>
        <taxon>Micrococcales</taxon>
        <taxon>Micrococcaceae</taxon>
        <taxon>Paeniglutamicibacter</taxon>
    </lineage>
</organism>
<evidence type="ECO:0000256" key="1">
    <source>
        <dbReference type="SAM" id="Coils"/>
    </source>
</evidence>
<name>A0ABS4XJA2_9MICC</name>
<feature type="transmembrane region" description="Helical" evidence="2">
    <location>
        <begin position="72"/>
        <end position="91"/>
    </location>
</feature>
<keyword evidence="2" id="KW-1133">Transmembrane helix</keyword>
<dbReference type="InterPro" id="IPR011335">
    <property type="entry name" value="Restrct_endonuc-II-like"/>
</dbReference>
<evidence type="ECO:0000313" key="6">
    <source>
        <dbReference type="Proteomes" id="UP001296993"/>
    </source>
</evidence>
<reference evidence="5 6" key="1">
    <citation type="submission" date="2021-03" db="EMBL/GenBank/DDBJ databases">
        <title>Sequencing the genomes of 1000 actinobacteria strains.</title>
        <authorList>
            <person name="Klenk H.-P."/>
        </authorList>
    </citation>
    <scope>NUCLEOTIDE SEQUENCE [LARGE SCALE GENOMIC DNA]</scope>
    <source>
        <strain evidence="5 6">DSM 15797</strain>
    </source>
</reference>
<keyword evidence="2" id="KW-0472">Membrane</keyword>
<keyword evidence="1" id="KW-0175">Coiled coil</keyword>
<feature type="transmembrane region" description="Helical" evidence="2">
    <location>
        <begin position="97"/>
        <end position="115"/>
    </location>
</feature>
<evidence type="ECO:0000256" key="2">
    <source>
        <dbReference type="SAM" id="Phobius"/>
    </source>
</evidence>
<keyword evidence="6" id="KW-1185">Reference proteome</keyword>
<dbReference type="Gene3D" id="3.40.1350.10">
    <property type="match status" value="1"/>
</dbReference>
<dbReference type="EMBL" id="JAGIOF010000002">
    <property type="protein sequence ID" value="MBP2388358.1"/>
    <property type="molecule type" value="Genomic_DNA"/>
</dbReference>
<evidence type="ECO:0000313" key="4">
    <source>
        <dbReference type="EMBL" id="MBP2388347.1"/>
    </source>
</evidence>
<comment type="caution">
    <text evidence="5">The sequence shown here is derived from an EMBL/GenBank/DDBJ whole genome shotgun (WGS) entry which is preliminary data.</text>
</comment>
<feature type="coiled-coil region" evidence="1">
    <location>
        <begin position="160"/>
        <end position="190"/>
    </location>
</feature>
<dbReference type="Proteomes" id="UP001296993">
    <property type="component" value="Unassembled WGS sequence"/>
</dbReference>
<dbReference type="EMBL" id="JAGIOF010000002">
    <property type="protein sequence ID" value="MBP2388347.1"/>
    <property type="molecule type" value="Genomic_DNA"/>
</dbReference>
<accession>A0ABS4XJA2</accession>
<evidence type="ECO:0000313" key="5">
    <source>
        <dbReference type="EMBL" id="MBP2388358.1"/>
    </source>
</evidence>
<gene>
    <name evidence="4" type="ORF">JOF47_003920</name>
    <name evidence="5" type="ORF">JOF47_003931</name>
</gene>
<dbReference type="InterPro" id="IPR007560">
    <property type="entry name" value="Restrct_endonuc_IV_Mrr"/>
</dbReference>
<keyword evidence="2" id="KW-0812">Transmembrane</keyword>